<organism evidence="2 3">
    <name type="scientific">Streptomyces asiaticus subsp. ignotus</name>
    <dbReference type="NCBI Taxonomy" id="3098222"/>
    <lineage>
        <taxon>Bacteria</taxon>
        <taxon>Bacillati</taxon>
        <taxon>Actinomycetota</taxon>
        <taxon>Actinomycetes</taxon>
        <taxon>Kitasatosporales</taxon>
        <taxon>Streptomycetaceae</taxon>
        <taxon>Streptomyces</taxon>
        <taxon>Streptomyces violaceusniger group</taxon>
    </lineage>
</organism>
<feature type="compositionally biased region" description="Basic and acidic residues" evidence="1">
    <location>
        <begin position="46"/>
        <end position="57"/>
    </location>
</feature>
<comment type="caution">
    <text evidence="2">The sequence shown here is derived from an EMBL/GenBank/DDBJ whole genome shotgun (WGS) entry which is preliminary data.</text>
</comment>
<evidence type="ECO:0008006" key="4">
    <source>
        <dbReference type="Google" id="ProtNLM"/>
    </source>
</evidence>
<feature type="region of interest" description="Disordered" evidence="1">
    <location>
        <begin position="1"/>
        <end position="110"/>
    </location>
</feature>
<evidence type="ECO:0000313" key="2">
    <source>
        <dbReference type="EMBL" id="MEE4598738.1"/>
    </source>
</evidence>
<reference evidence="2 3" key="1">
    <citation type="submission" date="2023-11" db="EMBL/GenBank/DDBJ databases">
        <title>30 novel species of actinomycetes from the DSMZ collection.</title>
        <authorList>
            <person name="Nouioui I."/>
        </authorList>
    </citation>
    <scope>NUCLEOTIDE SEQUENCE [LARGE SCALE GENOMIC DNA]</scope>
    <source>
        <strain evidence="2 3">DSM 41524</strain>
    </source>
</reference>
<gene>
    <name evidence="2" type="ORF">V2J94_44115</name>
</gene>
<accession>A0ABU7QBK5</accession>
<protein>
    <recommendedName>
        <fullName evidence="4">FAD-binding domain-containing protein</fullName>
    </recommendedName>
</protein>
<dbReference type="Pfam" id="PF21274">
    <property type="entry name" value="Rng_hyd_C"/>
    <property type="match status" value="1"/>
</dbReference>
<evidence type="ECO:0000256" key="1">
    <source>
        <dbReference type="SAM" id="MobiDB-lite"/>
    </source>
</evidence>
<keyword evidence="3" id="KW-1185">Reference proteome</keyword>
<proteinExistence type="predicted"/>
<feature type="compositionally biased region" description="Basic residues" evidence="1">
    <location>
        <begin position="70"/>
        <end position="98"/>
    </location>
</feature>
<dbReference type="Proteomes" id="UP001354709">
    <property type="component" value="Unassembled WGS sequence"/>
</dbReference>
<dbReference type="Gene3D" id="3.40.30.120">
    <property type="match status" value="1"/>
</dbReference>
<dbReference type="RefSeq" id="WP_330816092.1">
    <property type="nucleotide sequence ID" value="NZ_JAZBJO010000054.1"/>
</dbReference>
<name>A0ABU7QBK5_9ACTN</name>
<evidence type="ECO:0000313" key="3">
    <source>
        <dbReference type="Proteomes" id="UP001354709"/>
    </source>
</evidence>
<dbReference type="EMBL" id="JAZBJO010000054">
    <property type="protein sequence ID" value="MEE4598738.1"/>
    <property type="molecule type" value="Genomic_DNA"/>
</dbReference>
<sequence length="159" mass="17432">MGPPPWRGSGTPRPDGPVGRRAPPTSLCVSARQPRPAARRRIRGGRLPDRLRGDCPGRHPRHARPQALRRGPHRRRGTAHRGQHAALRIHRQPRPHRAARVDTTVAQAERTDSGPALLVRPDGYIAWAGPGVRTDGPDGWHTAWRAWSGPAAEAVRAGR</sequence>